<dbReference type="Proteomes" id="UP001257948">
    <property type="component" value="Unassembled WGS sequence"/>
</dbReference>
<keyword evidence="1" id="KW-0812">Transmembrane</keyword>
<keyword evidence="1" id="KW-0472">Membrane</keyword>
<dbReference type="RefSeq" id="WP_314198171.1">
    <property type="nucleotide sequence ID" value="NZ_JAVTLL010000002.1"/>
</dbReference>
<dbReference type="EMBL" id="JAVTLL010000002">
    <property type="protein sequence ID" value="MDT7839954.1"/>
    <property type="molecule type" value="Genomic_DNA"/>
</dbReference>
<evidence type="ECO:0000313" key="3">
    <source>
        <dbReference type="Proteomes" id="UP001257948"/>
    </source>
</evidence>
<keyword evidence="3" id="KW-1185">Reference proteome</keyword>
<feature type="transmembrane region" description="Helical" evidence="1">
    <location>
        <begin position="17"/>
        <end position="36"/>
    </location>
</feature>
<reference evidence="3" key="1">
    <citation type="submission" date="2023-07" db="EMBL/GenBank/DDBJ databases">
        <title>Draft genome sequence of the endophytic actinobacterium Streptomyces justiciae WPN32, a potential antibiotic producer.</title>
        <authorList>
            <person name="Yasawong M."/>
            <person name="Pana W."/>
            <person name="Ganta P."/>
            <person name="Santapan N."/>
            <person name="Songngamsuk T."/>
            <person name="Phatcharaharikarn M."/>
            <person name="Kerdtoob S."/>
            <person name="Nantapong N."/>
        </authorList>
    </citation>
    <scope>NUCLEOTIDE SEQUENCE [LARGE SCALE GENOMIC DNA]</scope>
    <source>
        <strain evidence="3">WPN32</strain>
    </source>
</reference>
<evidence type="ECO:0000256" key="1">
    <source>
        <dbReference type="SAM" id="Phobius"/>
    </source>
</evidence>
<comment type="caution">
    <text evidence="2">The sequence shown here is derived from an EMBL/GenBank/DDBJ whole genome shotgun (WGS) entry which is preliminary data.</text>
</comment>
<accession>A0ABU3LL25</accession>
<evidence type="ECO:0000313" key="2">
    <source>
        <dbReference type="EMBL" id="MDT7839954.1"/>
    </source>
</evidence>
<name>A0ABU3LL25_9ACTN</name>
<protein>
    <submittedName>
        <fullName evidence="2">Uncharacterized protein</fullName>
    </submittedName>
</protein>
<sequence>MLAAVGLLLRTLWFNPWLSLGVLLDAGVIAAVLLTWPASLY</sequence>
<proteinExistence type="predicted"/>
<keyword evidence="1" id="KW-1133">Transmembrane helix</keyword>
<gene>
    <name evidence="2" type="ORF">RQC66_04355</name>
</gene>
<organism evidence="2 3">
    <name type="scientific">Streptomyces justiciae</name>
    <dbReference type="NCBI Taxonomy" id="2780140"/>
    <lineage>
        <taxon>Bacteria</taxon>
        <taxon>Bacillati</taxon>
        <taxon>Actinomycetota</taxon>
        <taxon>Actinomycetes</taxon>
        <taxon>Kitasatosporales</taxon>
        <taxon>Streptomycetaceae</taxon>
        <taxon>Streptomyces</taxon>
    </lineage>
</organism>